<feature type="chain" id="PRO_5022953947" description="Secreted protein" evidence="1">
    <location>
        <begin position="36"/>
        <end position="106"/>
    </location>
</feature>
<proteinExistence type="predicted"/>
<name>A0A5C3NGD2_9AGAM</name>
<gene>
    <name evidence="2" type="ORF">OE88DRAFT_60016</name>
</gene>
<evidence type="ECO:0008006" key="4">
    <source>
        <dbReference type="Google" id="ProtNLM"/>
    </source>
</evidence>
<dbReference type="AlphaFoldDB" id="A0A5C3NGD2"/>
<evidence type="ECO:0000313" key="3">
    <source>
        <dbReference type="Proteomes" id="UP000305948"/>
    </source>
</evidence>
<keyword evidence="3" id="KW-1185">Reference proteome</keyword>
<protein>
    <recommendedName>
        <fullName evidence="4">Secreted protein</fullName>
    </recommendedName>
</protein>
<reference evidence="2 3" key="1">
    <citation type="journal article" date="2019" name="Nat. Ecol. Evol.">
        <title>Megaphylogeny resolves global patterns of mushroom evolution.</title>
        <authorList>
            <person name="Varga T."/>
            <person name="Krizsan K."/>
            <person name="Foldi C."/>
            <person name="Dima B."/>
            <person name="Sanchez-Garcia M."/>
            <person name="Sanchez-Ramirez S."/>
            <person name="Szollosi G.J."/>
            <person name="Szarkandi J.G."/>
            <person name="Papp V."/>
            <person name="Albert L."/>
            <person name="Andreopoulos W."/>
            <person name="Angelini C."/>
            <person name="Antonin V."/>
            <person name="Barry K.W."/>
            <person name="Bougher N.L."/>
            <person name="Buchanan P."/>
            <person name="Buyck B."/>
            <person name="Bense V."/>
            <person name="Catcheside P."/>
            <person name="Chovatia M."/>
            <person name="Cooper J."/>
            <person name="Damon W."/>
            <person name="Desjardin D."/>
            <person name="Finy P."/>
            <person name="Geml J."/>
            <person name="Haridas S."/>
            <person name="Hughes K."/>
            <person name="Justo A."/>
            <person name="Karasinski D."/>
            <person name="Kautmanova I."/>
            <person name="Kiss B."/>
            <person name="Kocsube S."/>
            <person name="Kotiranta H."/>
            <person name="LaButti K.M."/>
            <person name="Lechner B.E."/>
            <person name="Liimatainen K."/>
            <person name="Lipzen A."/>
            <person name="Lukacs Z."/>
            <person name="Mihaltcheva S."/>
            <person name="Morgado L.N."/>
            <person name="Niskanen T."/>
            <person name="Noordeloos M.E."/>
            <person name="Ohm R.A."/>
            <person name="Ortiz-Santana B."/>
            <person name="Ovrebo C."/>
            <person name="Racz N."/>
            <person name="Riley R."/>
            <person name="Savchenko A."/>
            <person name="Shiryaev A."/>
            <person name="Soop K."/>
            <person name="Spirin V."/>
            <person name="Szebenyi C."/>
            <person name="Tomsovsky M."/>
            <person name="Tulloss R.E."/>
            <person name="Uehling J."/>
            <person name="Grigoriev I.V."/>
            <person name="Vagvolgyi C."/>
            <person name="Papp T."/>
            <person name="Martin F.M."/>
            <person name="Miettinen O."/>
            <person name="Hibbett D.S."/>
            <person name="Nagy L.G."/>
        </authorList>
    </citation>
    <scope>NUCLEOTIDE SEQUENCE [LARGE SCALE GENOMIC DNA]</scope>
    <source>
        <strain evidence="2 3">OMC1185</strain>
    </source>
</reference>
<dbReference type="EMBL" id="ML213503">
    <property type="protein sequence ID" value="TFK56814.1"/>
    <property type="molecule type" value="Genomic_DNA"/>
</dbReference>
<accession>A0A5C3NGD2</accession>
<keyword evidence="1" id="KW-0732">Signal</keyword>
<dbReference type="Proteomes" id="UP000305948">
    <property type="component" value="Unassembled WGS sequence"/>
</dbReference>
<organism evidence="2 3">
    <name type="scientific">Heliocybe sulcata</name>
    <dbReference type="NCBI Taxonomy" id="5364"/>
    <lineage>
        <taxon>Eukaryota</taxon>
        <taxon>Fungi</taxon>
        <taxon>Dikarya</taxon>
        <taxon>Basidiomycota</taxon>
        <taxon>Agaricomycotina</taxon>
        <taxon>Agaricomycetes</taxon>
        <taxon>Gloeophyllales</taxon>
        <taxon>Gloeophyllaceae</taxon>
        <taxon>Heliocybe</taxon>
    </lineage>
</organism>
<evidence type="ECO:0000256" key="1">
    <source>
        <dbReference type="SAM" id="SignalP"/>
    </source>
</evidence>
<sequence>MSHHPPLQARASALYRRRLARLVLAVVLDVDACSTAPRPGSRSSFPRHSTFALGVRLFTARSALRICNFVFLARLAAFIRNQSSTLTGPGVYGPMVYESSAWVVRC</sequence>
<evidence type="ECO:0000313" key="2">
    <source>
        <dbReference type="EMBL" id="TFK56814.1"/>
    </source>
</evidence>
<feature type="signal peptide" evidence="1">
    <location>
        <begin position="1"/>
        <end position="35"/>
    </location>
</feature>